<dbReference type="GeneID" id="17281659"/>
<organism evidence="3 4">
    <name type="scientific">Emiliania huxleyi (strain CCMP1516)</name>
    <dbReference type="NCBI Taxonomy" id="280463"/>
    <lineage>
        <taxon>Eukaryota</taxon>
        <taxon>Haptista</taxon>
        <taxon>Haptophyta</taxon>
        <taxon>Prymnesiophyceae</taxon>
        <taxon>Isochrysidales</taxon>
        <taxon>Noelaerhabdaceae</taxon>
        <taxon>Emiliania</taxon>
    </lineage>
</organism>
<accession>A0A0D3KKV4</accession>
<dbReference type="SUPFAM" id="SSF47954">
    <property type="entry name" value="Cyclin-like"/>
    <property type="match status" value="2"/>
</dbReference>
<dbReference type="KEGG" id="ehx:EMIHUDRAFT_226420"/>
<dbReference type="AlphaFoldDB" id="A0A0D3KKV4"/>
<dbReference type="Pfam" id="PF02984">
    <property type="entry name" value="Cyclin_C"/>
    <property type="match status" value="1"/>
</dbReference>
<dbReference type="PaxDb" id="2903-EOD36389"/>
<evidence type="ECO:0000313" key="4">
    <source>
        <dbReference type="Proteomes" id="UP000013827"/>
    </source>
</evidence>
<name>A0A0D3KKV4_EMIH1</name>
<dbReference type="Pfam" id="PF00134">
    <property type="entry name" value="Cyclin_N"/>
    <property type="match status" value="1"/>
</dbReference>
<dbReference type="SMART" id="SM01332">
    <property type="entry name" value="Cyclin_C"/>
    <property type="match status" value="1"/>
</dbReference>
<evidence type="ECO:0000256" key="1">
    <source>
        <dbReference type="ARBA" id="ARBA00023127"/>
    </source>
</evidence>
<sequence>MESCRITVFGDEGVLQSVRGHTPERHKDEGRHATIRQPKVSRVAGPDPATATLHERKLARTSAFLSLPQELLDAVVVHACASGELRAVPTSVHEDEWRVTASRVVQPMVMLARLCATCVALRKAARSEIERRAKRAADVRGGTPTEEPHSLIALYVRALSVAYPPKMKPWSSLCRMVERSGRGRRLARHSCCTAMEGTEVLLKCDSWLQSPANYMQSQPHINDRMREILVDWLTELGEGLAEVAISRGVLSQSFHLAVALLDHHLASADGRGTSRHRLQLVGCACFGVAFQYEDIVPSPDRRGCAVNDEEMARAMAYFADADADATFQAEYVATCRKVRRMELAGLAASTTLVLVERLLRELVRGVSGEFQPNGGGRYIARHGSDDPERTLKYACLYLAELSLTRYSLLRWRRSVVAAASVRAACVLVDPLDRAIISIGALDDGLLVNAASGRPGLRSLFPRRLLGHSDDETDAATSELLRVVKLAPIQTISGTSRPSAIFQKYQRQQFDAVADLHVLVAKMPTYCTLLEDTGER</sequence>
<dbReference type="HOGENOM" id="CLU_509457_0_0_1"/>
<dbReference type="InterPro" id="IPR039361">
    <property type="entry name" value="Cyclin"/>
</dbReference>
<dbReference type="InterPro" id="IPR036915">
    <property type="entry name" value="Cyclin-like_sf"/>
</dbReference>
<dbReference type="EnsemblProtists" id="EOD36389">
    <property type="protein sequence ID" value="EOD36389"/>
    <property type="gene ID" value="EMIHUDRAFT_226420"/>
</dbReference>
<dbReference type="Gene3D" id="1.10.472.10">
    <property type="entry name" value="Cyclin-like"/>
    <property type="match status" value="2"/>
</dbReference>
<keyword evidence="4" id="KW-1185">Reference proteome</keyword>
<proteinExistence type="predicted"/>
<reference evidence="4" key="1">
    <citation type="journal article" date="2013" name="Nature">
        <title>Pan genome of the phytoplankton Emiliania underpins its global distribution.</title>
        <authorList>
            <person name="Read B.A."/>
            <person name="Kegel J."/>
            <person name="Klute M.J."/>
            <person name="Kuo A."/>
            <person name="Lefebvre S.C."/>
            <person name="Maumus F."/>
            <person name="Mayer C."/>
            <person name="Miller J."/>
            <person name="Monier A."/>
            <person name="Salamov A."/>
            <person name="Young J."/>
            <person name="Aguilar M."/>
            <person name="Claverie J.M."/>
            <person name="Frickenhaus S."/>
            <person name="Gonzalez K."/>
            <person name="Herman E.K."/>
            <person name="Lin Y.C."/>
            <person name="Napier J."/>
            <person name="Ogata H."/>
            <person name="Sarno A.F."/>
            <person name="Shmutz J."/>
            <person name="Schroeder D."/>
            <person name="de Vargas C."/>
            <person name="Verret F."/>
            <person name="von Dassow P."/>
            <person name="Valentin K."/>
            <person name="Van de Peer Y."/>
            <person name="Wheeler G."/>
            <person name="Dacks J.B."/>
            <person name="Delwiche C.F."/>
            <person name="Dyhrman S.T."/>
            <person name="Glockner G."/>
            <person name="John U."/>
            <person name="Richards T."/>
            <person name="Worden A.Z."/>
            <person name="Zhang X."/>
            <person name="Grigoriev I.V."/>
            <person name="Allen A.E."/>
            <person name="Bidle K."/>
            <person name="Borodovsky M."/>
            <person name="Bowler C."/>
            <person name="Brownlee C."/>
            <person name="Cock J.M."/>
            <person name="Elias M."/>
            <person name="Gladyshev V.N."/>
            <person name="Groth M."/>
            <person name="Guda C."/>
            <person name="Hadaegh A."/>
            <person name="Iglesias-Rodriguez M.D."/>
            <person name="Jenkins J."/>
            <person name="Jones B.M."/>
            <person name="Lawson T."/>
            <person name="Leese F."/>
            <person name="Lindquist E."/>
            <person name="Lobanov A."/>
            <person name="Lomsadze A."/>
            <person name="Malik S.B."/>
            <person name="Marsh M.E."/>
            <person name="Mackinder L."/>
            <person name="Mock T."/>
            <person name="Mueller-Roeber B."/>
            <person name="Pagarete A."/>
            <person name="Parker M."/>
            <person name="Probert I."/>
            <person name="Quesneville H."/>
            <person name="Raines C."/>
            <person name="Rensing S.A."/>
            <person name="Riano-Pachon D.M."/>
            <person name="Richier S."/>
            <person name="Rokitta S."/>
            <person name="Shiraiwa Y."/>
            <person name="Soanes D.M."/>
            <person name="van der Giezen M."/>
            <person name="Wahlund T.M."/>
            <person name="Williams B."/>
            <person name="Wilson W."/>
            <person name="Wolfe G."/>
            <person name="Wurch L.L."/>
        </authorList>
    </citation>
    <scope>NUCLEOTIDE SEQUENCE</scope>
</reference>
<dbReference type="PANTHER" id="PTHR10177">
    <property type="entry name" value="CYCLINS"/>
    <property type="match status" value="1"/>
</dbReference>
<dbReference type="Proteomes" id="UP000013827">
    <property type="component" value="Unassembled WGS sequence"/>
</dbReference>
<keyword evidence="1" id="KW-0195">Cyclin</keyword>
<protein>
    <recommendedName>
        <fullName evidence="2">Cyclin C-terminal domain-containing protein</fullName>
    </recommendedName>
</protein>
<feature type="domain" description="Cyclin C-terminal" evidence="2">
    <location>
        <begin position="349"/>
        <end position="518"/>
    </location>
</feature>
<reference evidence="3" key="2">
    <citation type="submission" date="2024-10" db="UniProtKB">
        <authorList>
            <consortium name="EnsemblProtists"/>
        </authorList>
    </citation>
    <scope>IDENTIFICATION</scope>
</reference>
<dbReference type="InterPro" id="IPR006671">
    <property type="entry name" value="Cyclin_N"/>
</dbReference>
<dbReference type="InterPro" id="IPR004367">
    <property type="entry name" value="Cyclin_C-dom"/>
</dbReference>
<dbReference type="RefSeq" id="XP_005788818.1">
    <property type="nucleotide sequence ID" value="XM_005788761.1"/>
</dbReference>
<evidence type="ECO:0000259" key="2">
    <source>
        <dbReference type="SMART" id="SM01332"/>
    </source>
</evidence>
<dbReference type="eggNOG" id="KOG0654">
    <property type="taxonomic scope" value="Eukaryota"/>
</dbReference>
<dbReference type="STRING" id="2903.R1FSC7"/>
<evidence type="ECO:0000313" key="3">
    <source>
        <dbReference type="EnsemblProtists" id="EOD36389"/>
    </source>
</evidence>